<evidence type="ECO:0000313" key="2">
    <source>
        <dbReference type="EMBL" id="EPS67266.1"/>
    </source>
</evidence>
<proteinExistence type="predicted"/>
<dbReference type="EMBL" id="AUSU01003208">
    <property type="protein sequence ID" value="EPS67266.1"/>
    <property type="molecule type" value="Genomic_DNA"/>
</dbReference>
<organism evidence="2 3">
    <name type="scientific">Genlisea aurea</name>
    <dbReference type="NCBI Taxonomy" id="192259"/>
    <lineage>
        <taxon>Eukaryota</taxon>
        <taxon>Viridiplantae</taxon>
        <taxon>Streptophyta</taxon>
        <taxon>Embryophyta</taxon>
        <taxon>Tracheophyta</taxon>
        <taxon>Spermatophyta</taxon>
        <taxon>Magnoliopsida</taxon>
        <taxon>eudicotyledons</taxon>
        <taxon>Gunneridae</taxon>
        <taxon>Pentapetalae</taxon>
        <taxon>asterids</taxon>
        <taxon>lamiids</taxon>
        <taxon>Lamiales</taxon>
        <taxon>Lentibulariaceae</taxon>
        <taxon>Genlisea</taxon>
    </lineage>
</organism>
<dbReference type="OrthoDB" id="1937137at2759"/>
<keyword evidence="3" id="KW-1185">Reference proteome</keyword>
<feature type="region of interest" description="Disordered" evidence="1">
    <location>
        <begin position="87"/>
        <end position="171"/>
    </location>
</feature>
<evidence type="ECO:0000256" key="1">
    <source>
        <dbReference type="SAM" id="MobiDB-lite"/>
    </source>
</evidence>
<reference evidence="2 3" key="1">
    <citation type="journal article" date="2013" name="BMC Genomics">
        <title>The miniature genome of a carnivorous plant Genlisea aurea contains a low number of genes and short non-coding sequences.</title>
        <authorList>
            <person name="Leushkin E.V."/>
            <person name="Sutormin R.A."/>
            <person name="Nabieva E.R."/>
            <person name="Penin A.A."/>
            <person name="Kondrashov A.S."/>
            <person name="Logacheva M.D."/>
        </authorList>
    </citation>
    <scope>NUCLEOTIDE SEQUENCE [LARGE SCALE GENOMIC DNA]</scope>
</reference>
<name>S8CQW1_9LAMI</name>
<feature type="region of interest" description="Disordered" evidence="1">
    <location>
        <begin position="279"/>
        <end position="414"/>
    </location>
</feature>
<feature type="compositionally biased region" description="Polar residues" evidence="1">
    <location>
        <begin position="399"/>
        <end position="411"/>
    </location>
</feature>
<feature type="compositionally biased region" description="Basic and acidic residues" evidence="1">
    <location>
        <begin position="249"/>
        <end position="259"/>
    </location>
</feature>
<accession>S8CQW1</accession>
<protein>
    <submittedName>
        <fullName evidence="2">Uncharacterized protein</fullName>
    </submittedName>
</protein>
<sequence length="431" mass="47168">MQKLAKMGSKSRVLFDLNELPCENVDDDNDDVVCFQPRKAIPSSGSATTDLFATSVGSQGIANNYAFTHASSVSGFQPFVRSKTVKESEDLAPQSSENLPCCVVSSSKQSNGEDSKSAPIHQSGALDERALEKEEGECSDAEGSLDVSRRSVCGDGSSGMNDKQEVQKDEKDIMDGKVSDGNMESISLNCDDNKIHDGSNFLGMIPETDLPKVDDAMDAEDDSAPKRRREIKGVEANHALRCANNPGKRQLDQKKESMLGKKRGRQTMFLNLEDVKQASAVKTSTPKRQIPAPTVSRVGKETRSPLPIGERSDKQISSSAEANECKSEINNDHNSGSFRKVATDLSEIQTPVIPRQSSWKQPSDSKQLKNSQFSVRKPPVSHPSSTDAKSATKKMPSRKPNTTSSNPYQDSSVERLLREVTNEKFWQHPDT</sequence>
<comment type="caution">
    <text evidence="2">The sequence shown here is derived from an EMBL/GenBank/DDBJ whole genome shotgun (WGS) entry which is preliminary data.</text>
</comment>
<feature type="compositionally biased region" description="Basic and acidic residues" evidence="1">
    <location>
        <begin position="162"/>
        <end position="171"/>
    </location>
</feature>
<feature type="region of interest" description="Disordered" evidence="1">
    <location>
        <begin position="206"/>
        <end position="266"/>
    </location>
</feature>
<feature type="compositionally biased region" description="Polar residues" evidence="1">
    <location>
        <begin position="93"/>
        <end position="110"/>
    </location>
</feature>
<dbReference type="AlphaFoldDB" id="S8CQW1"/>
<feature type="compositionally biased region" description="Polar residues" evidence="1">
    <location>
        <begin position="355"/>
        <end position="374"/>
    </location>
</feature>
<evidence type="ECO:0000313" key="3">
    <source>
        <dbReference type="Proteomes" id="UP000015453"/>
    </source>
</evidence>
<dbReference type="Proteomes" id="UP000015453">
    <property type="component" value="Unassembled WGS sequence"/>
</dbReference>
<gene>
    <name evidence="2" type="ORF">M569_07512</name>
</gene>